<dbReference type="Proteomes" id="UP000284120">
    <property type="component" value="Unassembled WGS sequence"/>
</dbReference>
<keyword evidence="2" id="KW-1185">Reference proteome</keyword>
<name>A0A3S3SPT8_9SPHI</name>
<proteinExistence type="predicted"/>
<dbReference type="EMBL" id="SAYW01000006">
    <property type="protein sequence ID" value="RWU04840.1"/>
    <property type="molecule type" value="Genomic_DNA"/>
</dbReference>
<evidence type="ECO:0000313" key="1">
    <source>
        <dbReference type="EMBL" id="RWU04840.1"/>
    </source>
</evidence>
<sequence>MMLAIFLLATAFVPYERIYPETLDWDTHFRGTPDHNSQYAAVTSTIWQYGYTAKTRGNNLTIDFSFLGGVDANKSWVKRERISNRNTSKILLNHEQGHVYINFLLLKNGERILRNQQYTVQNYKRLVDKTAKELSKFYNNMQDRYDVETKHGSDLEAQERWNSFFESELSKL</sequence>
<dbReference type="RefSeq" id="WP_113648590.1">
    <property type="nucleotide sequence ID" value="NZ_QMHN01000006.1"/>
</dbReference>
<comment type="caution">
    <text evidence="1">The sequence shown here is derived from an EMBL/GenBank/DDBJ whole genome shotgun (WGS) entry which is preliminary data.</text>
</comment>
<dbReference type="AlphaFoldDB" id="A0A3S3SPT8"/>
<evidence type="ECO:0000313" key="2">
    <source>
        <dbReference type="Proteomes" id="UP000284120"/>
    </source>
</evidence>
<protein>
    <recommendedName>
        <fullName evidence="3">DUF922 domain-containing protein</fullName>
    </recommendedName>
</protein>
<dbReference type="OrthoDB" id="5431540at2"/>
<organism evidence="1 2">
    <name type="scientific">Pedobacter chitinilyticus</name>
    <dbReference type="NCBI Taxonomy" id="2233776"/>
    <lineage>
        <taxon>Bacteria</taxon>
        <taxon>Pseudomonadati</taxon>
        <taxon>Bacteroidota</taxon>
        <taxon>Sphingobacteriia</taxon>
        <taxon>Sphingobacteriales</taxon>
        <taxon>Sphingobacteriaceae</taxon>
        <taxon>Pedobacter</taxon>
    </lineage>
</organism>
<gene>
    <name evidence="1" type="ORF">DPV69_16875</name>
</gene>
<reference evidence="1 2" key="1">
    <citation type="submission" date="2018-06" db="EMBL/GenBank/DDBJ databases">
        <title>Pedobacter endophyticus sp. nov., an endophytic bacterium isolated from a leaf of Triticum aestivum.</title>
        <authorList>
            <person name="Zhang L."/>
        </authorList>
    </citation>
    <scope>NUCLEOTIDE SEQUENCE [LARGE SCALE GENOMIC DNA]</scope>
    <source>
        <strain evidence="1 2">CM134L-2</strain>
    </source>
</reference>
<evidence type="ECO:0008006" key="3">
    <source>
        <dbReference type="Google" id="ProtNLM"/>
    </source>
</evidence>
<accession>A0A3S3SPT8</accession>
<dbReference type="InterPro" id="IPR010321">
    <property type="entry name" value="DUF922"/>
</dbReference>
<dbReference type="Pfam" id="PF06037">
    <property type="entry name" value="DUF922"/>
    <property type="match status" value="1"/>
</dbReference>